<dbReference type="InterPro" id="IPR005484">
    <property type="entry name" value="Ribosomal_uL18_bac/plant/anim"/>
</dbReference>
<organism evidence="9">
    <name type="scientific">Propionibacterium freudenreichii subsp. freudenreichii</name>
    <dbReference type="NCBI Taxonomy" id="66712"/>
    <lineage>
        <taxon>Bacteria</taxon>
        <taxon>Bacillati</taxon>
        <taxon>Actinomycetota</taxon>
        <taxon>Actinomycetes</taxon>
        <taxon>Propionibacteriales</taxon>
        <taxon>Propionibacteriaceae</taxon>
        <taxon>Propionibacterium</taxon>
    </lineage>
</organism>
<dbReference type="SUPFAM" id="SSF53137">
    <property type="entry name" value="Translational machinery components"/>
    <property type="match status" value="1"/>
</dbReference>
<dbReference type="PANTHER" id="PTHR12899">
    <property type="entry name" value="39S RIBOSOMAL PROTEIN L18, MITOCHONDRIAL"/>
    <property type="match status" value="1"/>
</dbReference>
<evidence type="ECO:0000313" key="9">
    <source>
        <dbReference type="EMBL" id="CEP25623.1"/>
    </source>
</evidence>
<keyword evidence="3 7" id="KW-0694">RNA-binding</keyword>
<protein>
    <recommendedName>
        <fullName evidence="6 7">Large ribosomal subunit protein uL18</fullName>
    </recommendedName>
</protein>
<dbReference type="GO" id="GO:0006412">
    <property type="term" value="P:translation"/>
    <property type="evidence" value="ECO:0007669"/>
    <property type="project" value="UniProtKB-UniRule"/>
</dbReference>
<sequence length="127" mass="14023">MAININHRRNLAQRKASQMRRQKRVRKHIFGYPERPRLVVTRSARHMFAQVIDDVAGRTLASASTMETELRGMSGDKTAKAEKVGELIGQRAKEAGISQVVFDRAGNQYHGRVAAVADGARKAGLGL</sequence>
<dbReference type="EMBL" id="LM676379">
    <property type="protein sequence ID" value="CEP25623.1"/>
    <property type="molecule type" value="Genomic_DNA"/>
</dbReference>
<evidence type="ECO:0000256" key="4">
    <source>
        <dbReference type="ARBA" id="ARBA00022980"/>
    </source>
</evidence>
<evidence type="ECO:0000256" key="7">
    <source>
        <dbReference type="HAMAP-Rule" id="MF_01337"/>
    </source>
</evidence>
<dbReference type="AlphaFoldDB" id="A0A068VSJ9"/>
<comment type="similarity">
    <text evidence="1 7">Belongs to the universal ribosomal protein uL18 family.</text>
</comment>
<dbReference type="InterPro" id="IPR057268">
    <property type="entry name" value="Ribosomal_L18"/>
</dbReference>
<dbReference type="KEGG" id="pfre:RM25_0547"/>
<accession>A0A068VSJ9</accession>
<keyword evidence="5 7" id="KW-0687">Ribonucleoprotein</keyword>
<dbReference type="GO" id="GO:0003735">
    <property type="term" value="F:structural constituent of ribosome"/>
    <property type="evidence" value="ECO:0007669"/>
    <property type="project" value="InterPro"/>
</dbReference>
<dbReference type="FunFam" id="3.30.420.100:FF:000001">
    <property type="entry name" value="50S ribosomal protein L18"/>
    <property type="match status" value="1"/>
</dbReference>
<evidence type="ECO:0000256" key="6">
    <source>
        <dbReference type="ARBA" id="ARBA00035197"/>
    </source>
</evidence>
<comment type="function">
    <text evidence="7">This is one of the proteins that bind and probably mediate the attachment of the 5S RNA into the large ribosomal subunit, where it forms part of the central protuberance.</text>
</comment>
<dbReference type="Pfam" id="PF00861">
    <property type="entry name" value="Ribosomal_L18p"/>
    <property type="match status" value="1"/>
</dbReference>
<proteinExistence type="inferred from homology"/>
<gene>
    <name evidence="7 9" type="primary">rplR</name>
    <name evidence="9" type="ORF">PFCIRM138_08910</name>
</gene>
<dbReference type="PANTHER" id="PTHR12899:SF3">
    <property type="entry name" value="LARGE RIBOSOMAL SUBUNIT PROTEIN UL18M"/>
    <property type="match status" value="1"/>
</dbReference>
<evidence type="ECO:0000256" key="2">
    <source>
        <dbReference type="ARBA" id="ARBA00022730"/>
    </source>
</evidence>
<dbReference type="RefSeq" id="WP_013160506.1">
    <property type="nucleotide sequence ID" value="NZ_CP010341.1"/>
</dbReference>
<name>A0A068VSJ9_PROFF</name>
<keyword evidence="2 7" id="KW-0699">rRNA-binding</keyword>
<dbReference type="GeneID" id="61222710"/>
<keyword evidence="4 7" id="KW-0689">Ribosomal protein</keyword>
<evidence type="ECO:0000256" key="3">
    <source>
        <dbReference type="ARBA" id="ARBA00022884"/>
    </source>
</evidence>
<dbReference type="HAMAP" id="MF_01337_B">
    <property type="entry name" value="Ribosomal_uL18_B"/>
    <property type="match status" value="1"/>
</dbReference>
<dbReference type="PATRIC" id="fig|66712.6.peg.570"/>
<evidence type="ECO:0000256" key="8">
    <source>
        <dbReference type="SAM" id="MobiDB-lite"/>
    </source>
</evidence>
<dbReference type="InterPro" id="IPR004389">
    <property type="entry name" value="Ribosomal_uL18_bac-type"/>
</dbReference>
<feature type="region of interest" description="Disordered" evidence="8">
    <location>
        <begin position="1"/>
        <end position="24"/>
    </location>
</feature>
<dbReference type="GO" id="GO:0022625">
    <property type="term" value="C:cytosolic large ribosomal subunit"/>
    <property type="evidence" value="ECO:0007669"/>
    <property type="project" value="TreeGrafter"/>
</dbReference>
<comment type="subunit">
    <text evidence="7">Part of the 50S ribosomal subunit; part of the 5S rRNA/L5/L18/L25 subcomplex. Contacts the 5S and 23S rRNAs.</text>
</comment>
<evidence type="ECO:0000256" key="1">
    <source>
        <dbReference type="ARBA" id="ARBA00007116"/>
    </source>
</evidence>
<dbReference type="Gene3D" id="3.30.420.100">
    <property type="match status" value="1"/>
</dbReference>
<dbReference type="GO" id="GO:0008097">
    <property type="term" value="F:5S rRNA binding"/>
    <property type="evidence" value="ECO:0007669"/>
    <property type="project" value="TreeGrafter"/>
</dbReference>
<evidence type="ECO:0000256" key="5">
    <source>
        <dbReference type="ARBA" id="ARBA00023274"/>
    </source>
</evidence>
<dbReference type="CDD" id="cd00432">
    <property type="entry name" value="Ribosomal_L18_L5e"/>
    <property type="match status" value="1"/>
</dbReference>
<reference evidence="9" key="1">
    <citation type="submission" date="2014-08" db="EMBL/GenBank/DDBJ databases">
        <authorList>
            <person name="Falentin Helene"/>
        </authorList>
    </citation>
    <scope>NUCLEOTIDE SEQUENCE</scope>
</reference>
<dbReference type="NCBIfam" id="TIGR00060">
    <property type="entry name" value="L18_bact"/>
    <property type="match status" value="1"/>
</dbReference>